<dbReference type="RefSeq" id="WP_086314749.1">
    <property type="nucleotide sequence ID" value="NZ_CP147244.1"/>
</dbReference>
<evidence type="ECO:0000313" key="4">
    <source>
        <dbReference type="Proteomes" id="UP000194948"/>
    </source>
</evidence>
<keyword evidence="2" id="KW-1133">Transmembrane helix</keyword>
<dbReference type="EMBL" id="CP147244">
    <property type="protein sequence ID" value="WYK01227.1"/>
    <property type="molecule type" value="Genomic_DNA"/>
</dbReference>
<gene>
    <name evidence="3" type="ORF">A5821_002364</name>
</gene>
<protein>
    <submittedName>
        <fullName evidence="3">Uncharacterized protein</fullName>
    </submittedName>
</protein>
<dbReference type="Proteomes" id="UP000194948">
    <property type="component" value="Chromosome"/>
</dbReference>
<evidence type="ECO:0000256" key="1">
    <source>
        <dbReference type="SAM" id="MobiDB-lite"/>
    </source>
</evidence>
<proteinExistence type="predicted"/>
<evidence type="ECO:0000256" key="2">
    <source>
        <dbReference type="SAM" id="Phobius"/>
    </source>
</evidence>
<feature type="transmembrane region" description="Helical" evidence="2">
    <location>
        <begin position="31"/>
        <end position="53"/>
    </location>
</feature>
<evidence type="ECO:0000313" key="3">
    <source>
        <dbReference type="EMBL" id="WYK01227.1"/>
    </source>
</evidence>
<sequence>MAKEQNVSEKEGMSTLNPTSEQEKTAEKDSYFVLGQIVVGLSIFVLIGFILLLSYRLFPMNQKVSGNWQTNANQSYQLKISGNRATLVVEKLNGMDGVRMEVNSTIFPVDSTHYRGKETFVHLLINKQKQDKQELEAIKQQRNYYKLVKETNEQLTLEYTSEAKLMAFGAENLDSYFQFEINAWRYGIMPTKIHFLTEDFVTEDLIVIK</sequence>
<feature type="compositionally biased region" description="Basic and acidic residues" evidence="1">
    <location>
        <begin position="1"/>
        <end position="12"/>
    </location>
</feature>
<keyword evidence="4" id="KW-1185">Reference proteome</keyword>
<name>A0AAQ3Y6N4_9ENTE</name>
<dbReference type="AlphaFoldDB" id="A0AAQ3Y6N4"/>
<reference evidence="3 4" key="2">
    <citation type="submission" date="2024-03" db="EMBL/GenBank/DDBJ databases">
        <title>The Genome Sequence of Enterococcus sp. DIV0205d.</title>
        <authorList>
            <consortium name="The Broad Institute Genomics Platform"/>
            <consortium name="The Broad Institute Microbial Omics Core"/>
            <consortium name="The Broad Institute Genomic Center for Infectious Diseases"/>
            <person name="Earl A."/>
            <person name="Manson A."/>
            <person name="Gilmore M."/>
            <person name="Schwartman J."/>
            <person name="Shea T."/>
            <person name="Abouelleil A."/>
            <person name="Cao P."/>
            <person name="Chapman S."/>
            <person name="Cusick C."/>
            <person name="Young S."/>
            <person name="Neafsey D."/>
            <person name="Nusbaum C."/>
            <person name="Birren B."/>
        </authorList>
    </citation>
    <scope>NUCLEOTIDE SEQUENCE [LARGE SCALE GENOMIC DNA]</scope>
    <source>
        <strain evidence="3 4">7F3_DIV0205</strain>
    </source>
</reference>
<accession>A0AAQ3Y6N4</accession>
<keyword evidence="2" id="KW-0812">Transmembrane</keyword>
<feature type="region of interest" description="Disordered" evidence="1">
    <location>
        <begin position="1"/>
        <end position="22"/>
    </location>
</feature>
<keyword evidence="2" id="KW-0472">Membrane</keyword>
<reference evidence="4" key="1">
    <citation type="submission" date="2017-05" db="EMBL/GenBank/DDBJ databases">
        <title>The Genome Sequence of EEnterococcus faecalis 9F2_4866.</title>
        <authorList>
            <consortium name="The Broad Institute Genomics Platform"/>
            <consortium name="The Broad Institute Genomic Center for Infectious Diseases"/>
            <person name="Earl A."/>
            <person name="Manson A."/>
            <person name="Schwartman J."/>
            <person name="Gilmore M."/>
            <person name="Abouelleil A."/>
            <person name="Cao P."/>
            <person name="Chapman S."/>
            <person name="Cusick C."/>
            <person name="Shea T."/>
            <person name="Young S."/>
            <person name="Neafsey D."/>
            <person name="Nusbaum C."/>
            <person name="Birren B."/>
        </authorList>
    </citation>
    <scope>NUCLEOTIDE SEQUENCE [LARGE SCALE GENOMIC DNA]</scope>
    <source>
        <strain evidence="4">7F3_DIV0205</strain>
    </source>
</reference>
<organism evidence="3 4">
    <name type="scientific">Candidatus Enterococcus palustris</name>
    <dbReference type="NCBI Taxonomy" id="1834189"/>
    <lineage>
        <taxon>Bacteria</taxon>
        <taxon>Bacillati</taxon>
        <taxon>Bacillota</taxon>
        <taxon>Bacilli</taxon>
        <taxon>Lactobacillales</taxon>
        <taxon>Enterococcaceae</taxon>
        <taxon>Enterococcus</taxon>
    </lineage>
</organism>